<reference evidence="1 2" key="1">
    <citation type="journal article" date="2020" name="bioRxiv">
        <title>Whole genome comparisons of ergot fungi reveals the divergence and evolution of species within the genus Claviceps are the result of varying mechanisms driving genome evolution and host range expansion.</title>
        <authorList>
            <person name="Wyka S.A."/>
            <person name="Mondo S.J."/>
            <person name="Liu M."/>
            <person name="Dettman J."/>
            <person name="Nalam V."/>
            <person name="Broders K.D."/>
        </authorList>
    </citation>
    <scope>NUCLEOTIDE SEQUENCE [LARGE SCALE GENOMIC DNA]</scope>
    <source>
        <strain evidence="1 2">LM583</strain>
    </source>
</reference>
<organism evidence="1 2">
    <name type="scientific">Claviceps arundinis</name>
    <dbReference type="NCBI Taxonomy" id="1623583"/>
    <lineage>
        <taxon>Eukaryota</taxon>
        <taxon>Fungi</taxon>
        <taxon>Dikarya</taxon>
        <taxon>Ascomycota</taxon>
        <taxon>Pezizomycotina</taxon>
        <taxon>Sordariomycetes</taxon>
        <taxon>Hypocreomycetidae</taxon>
        <taxon>Hypocreales</taxon>
        <taxon>Clavicipitaceae</taxon>
        <taxon>Claviceps</taxon>
    </lineage>
</organism>
<dbReference type="SUPFAM" id="SSF56815">
    <property type="entry name" value="Sec1/munc18-like (SM) proteins"/>
    <property type="match status" value="1"/>
</dbReference>
<name>A0ABQ7PD36_9HYPO</name>
<dbReference type="Proteomes" id="UP000742024">
    <property type="component" value="Unassembled WGS sequence"/>
</dbReference>
<proteinExistence type="predicted"/>
<dbReference type="InterPro" id="IPR036045">
    <property type="entry name" value="Sec1-like_sf"/>
</dbReference>
<comment type="caution">
    <text evidence="1">The sequence shown here is derived from an EMBL/GenBank/DDBJ whole genome shotgun (WGS) entry which is preliminary data.</text>
</comment>
<keyword evidence="2" id="KW-1185">Reference proteome</keyword>
<sequence length="71" mass="7912">MGLSVIQEQHDIILNEIRDITQGDWKCLIVDENSRKIVDNVVTEDEVLNINIASQSSTMLLTPFPKAGSQS</sequence>
<dbReference type="InterPro" id="IPR043154">
    <property type="entry name" value="Sec-1-like_dom1"/>
</dbReference>
<evidence type="ECO:0000313" key="2">
    <source>
        <dbReference type="Proteomes" id="UP000742024"/>
    </source>
</evidence>
<dbReference type="EMBL" id="SRPR01000109">
    <property type="protein sequence ID" value="KAG5959938.1"/>
    <property type="molecule type" value="Genomic_DNA"/>
</dbReference>
<dbReference type="Gene3D" id="3.40.50.2060">
    <property type="match status" value="1"/>
</dbReference>
<protein>
    <submittedName>
        <fullName evidence="1">Uncharacterized protein</fullName>
    </submittedName>
</protein>
<evidence type="ECO:0000313" key="1">
    <source>
        <dbReference type="EMBL" id="KAG5959938.1"/>
    </source>
</evidence>
<gene>
    <name evidence="1" type="ORF">E4U57_000383</name>
</gene>
<accession>A0ABQ7PD36</accession>